<comment type="similarity">
    <text evidence="1 8">Belongs to the SOS response-associated peptidase family.</text>
</comment>
<organism evidence="9 10">
    <name type="scientific">Reichenbachiella ulvae</name>
    <dbReference type="NCBI Taxonomy" id="2980104"/>
    <lineage>
        <taxon>Bacteria</taxon>
        <taxon>Pseudomonadati</taxon>
        <taxon>Bacteroidota</taxon>
        <taxon>Cytophagia</taxon>
        <taxon>Cytophagales</taxon>
        <taxon>Reichenbachiellaceae</taxon>
        <taxon>Reichenbachiella</taxon>
    </lineage>
</organism>
<keyword evidence="2 8" id="KW-0645">Protease</keyword>
<keyword evidence="7" id="KW-0456">Lyase</keyword>
<dbReference type="RefSeq" id="WP_264139074.1">
    <property type="nucleotide sequence ID" value="NZ_JAOYOD010000001.1"/>
</dbReference>
<sequence length="213" mass="24584">MCYHTKQTQEENKVKRRFAATMMYPEQAGLLTSSHWNGYDFPRTPVITNEAPSQIQFYHWGLIPTWANDESIRQSTLNAKIETLDDKPSFQTHETHRCLVLADGFYEWQWLDAKGKKKQKYEVGLKEGGLFAFAGLWSAWTDPASGQVLHSYSIVTTEAQRVMREIHNSKLRMPVILQPEQEKAWLAGDDKDKYIDTEVELVGKTENLQLGLF</sequence>
<evidence type="ECO:0000256" key="2">
    <source>
        <dbReference type="ARBA" id="ARBA00022670"/>
    </source>
</evidence>
<keyword evidence="4 8" id="KW-0378">Hydrolase</keyword>
<evidence type="ECO:0000256" key="1">
    <source>
        <dbReference type="ARBA" id="ARBA00008136"/>
    </source>
</evidence>
<evidence type="ECO:0000256" key="4">
    <source>
        <dbReference type="ARBA" id="ARBA00022801"/>
    </source>
</evidence>
<dbReference type="InterPro" id="IPR003738">
    <property type="entry name" value="SRAP"/>
</dbReference>
<dbReference type="PANTHER" id="PTHR13604:SF0">
    <property type="entry name" value="ABASIC SITE PROCESSING PROTEIN HMCES"/>
    <property type="match status" value="1"/>
</dbReference>
<dbReference type="Proteomes" id="UP001300692">
    <property type="component" value="Unassembled WGS sequence"/>
</dbReference>
<dbReference type="Pfam" id="PF02586">
    <property type="entry name" value="SRAP"/>
    <property type="match status" value="1"/>
</dbReference>
<dbReference type="EMBL" id="JAOYOD010000001">
    <property type="protein sequence ID" value="MCV9388237.1"/>
    <property type="molecule type" value="Genomic_DNA"/>
</dbReference>
<proteinExistence type="inferred from homology"/>
<name>A0ABT3CXA7_9BACT</name>
<dbReference type="InterPro" id="IPR036590">
    <property type="entry name" value="SRAP-like"/>
</dbReference>
<evidence type="ECO:0000256" key="7">
    <source>
        <dbReference type="ARBA" id="ARBA00023239"/>
    </source>
</evidence>
<evidence type="ECO:0000256" key="8">
    <source>
        <dbReference type="RuleBase" id="RU364100"/>
    </source>
</evidence>
<protein>
    <recommendedName>
        <fullName evidence="8">Abasic site processing protein</fullName>
        <ecNumber evidence="8">3.4.-.-</ecNumber>
    </recommendedName>
</protein>
<evidence type="ECO:0000256" key="5">
    <source>
        <dbReference type="ARBA" id="ARBA00023124"/>
    </source>
</evidence>
<keyword evidence="5" id="KW-0190">Covalent protein-DNA linkage</keyword>
<keyword evidence="10" id="KW-1185">Reference proteome</keyword>
<dbReference type="Gene3D" id="3.90.1680.10">
    <property type="entry name" value="SOS response associated peptidase-like"/>
    <property type="match status" value="1"/>
</dbReference>
<dbReference type="EC" id="3.4.-.-" evidence="8"/>
<dbReference type="PANTHER" id="PTHR13604">
    <property type="entry name" value="DC12-RELATED"/>
    <property type="match status" value="1"/>
</dbReference>
<evidence type="ECO:0000256" key="3">
    <source>
        <dbReference type="ARBA" id="ARBA00022763"/>
    </source>
</evidence>
<reference evidence="9 10" key="1">
    <citation type="submission" date="2022-10" db="EMBL/GenBank/DDBJ databases">
        <title>Comparative genomics and taxonomic characterization of three novel marine species of genus Reichenbachiella exhibiting antioxidant and polysaccharide degradation activities.</title>
        <authorList>
            <person name="Muhammad N."/>
            <person name="Lee Y.-J."/>
            <person name="Ko J."/>
            <person name="Kim S.-G."/>
        </authorList>
    </citation>
    <scope>NUCLEOTIDE SEQUENCE [LARGE SCALE GENOMIC DNA]</scope>
    <source>
        <strain evidence="9 10">ABR2-5</strain>
    </source>
</reference>
<keyword evidence="6" id="KW-0238">DNA-binding</keyword>
<accession>A0ABT3CXA7</accession>
<evidence type="ECO:0000313" key="9">
    <source>
        <dbReference type="EMBL" id="MCV9388237.1"/>
    </source>
</evidence>
<evidence type="ECO:0000256" key="6">
    <source>
        <dbReference type="ARBA" id="ARBA00023125"/>
    </source>
</evidence>
<keyword evidence="3" id="KW-0227">DNA damage</keyword>
<dbReference type="SUPFAM" id="SSF143081">
    <property type="entry name" value="BB1717-like"/>
    <property type="match status" value="1"/>
</dbReference>
<evidence type="ECO:0000313" key="10">
    <source>
        <dbReference type="Proteomes" id="UP001300692"/>
    </source>
</evidence>
<gene>
    <name evidence="9" type="ORF">N7U62_16260</name>
</gene>
<comment type="caution">
    <text evidence="9">The sequence shown here is derived from an EMBL/GenBank/DDBJ whole genome shotgun (WGS) entry which is preliminary data.</text>
</comment>